<evidence type="ECO:0000313" key="1">
    <source>
        <dbReference type="EMBL" id="MDO7834115.1"/>
    </source>
</evidence>
<dbReference type="RefSeq" id="WP_304534621.1">
    <property type="nucleotide sequence ID" value="NZ_JAUQOM010000001.1"/>
</dbReference>
<evidence type="ECO:0008006" key="3">
    <source>
        <dbReference type="Google" id="ProtNLM"/>
    </source>
</evidence>
<accession>A0ABT8ZK01</accession>
<keyword evidence="2" id="KW-1185">Reference proteome</keyword>
<name>A0ABT8ZK01_9SPHN</name>
<comment type="caution">
    <text evidence="1">The sequence shown here is derived from an EMBL/GenBank/DDBJ whole genome shotgun (WGS) entry which is preliminary data.</text>
</comment>
<proteinExistence type="predicted"/>
<dbReference type="Proteomes" id="UP001176471">
    <property type="component" value="Unassembled WGS sequence"/>
</dbReference>
<evidence type="ECO:0000313" key="2">
    <source>
        <dbReference type="Proteomes" id="UP001176471"/>
    </source>
</evidence>
<protein>
    <recommendedName>
        <fullName evidence="3">ESPR domain-containing protein</fullName>
    </recommendedName>
</protein>
<reference evidence="1" key="1">
    <citation type="submission" date="2023-07" db="EMBL/GenBank/DDBJ databases">
        <title>Bacterial whole genome sequence for Sphingobium sp. HBC34.</title>
        <authorList>
            <person name="Le V."/>
            <person name="Ko S.-R."/>
            <person name="Ahn C.-Y."/>
            <person name="Oh H.-M."/>
        </authorList>
    </citation>
    <scope>NUCLEOTIDE SEQUENCE</scope>
    <source>
        <strain evidence="1">HBC34</strain>
    </source>
</reference>
<gene>
    <name evidence="1" type="ORF">Q4610_03565</name>
</gene>
<organism evidence="1 2">
    <name type="scientific">Sphingobium cyanobacteriorum</name>
    <dbReference type="NCBI Taxonomy" id="3063954"/>
    <lineage>
        <taxon>Bacteria</taxon>
        <taxon>Pseudomonadati</taxon>
        <taxon>Pseudomonadota</taxon>
        <taxon>Alphaproteobacteria</taxon>
        <taxon>Sphingomonadales</taxon>
        <taxon>Sphingomonadaceae</taxon>
        <taxon>Sphingobium</taxon>
    </lineage>
</organism>
<sequence>MTYIKPADMMMKNMQYLYLLAWEMARTGSRIAQNRHFTALALLNAALP</sequence>
<dbReference type="EMBL" id="JAUQOM010000001">
    <property type="protein sequence ID" value="MDO7834115.1"/>
    <property type="molecule type" value="Genomic_DNA"/>
</dbReference>